<evidence type="ECO:0000313" key="2">
    <source>
        <dbReference type="Proteomes" id="UP001476798"/>
    </source>
</evidence>
<sequence>MRTTYNLHSILLTETCKNRTNIIELERDWEWKDARDVLSRIEGTETRPFSVADWKRTYASTMMVVKAEDITMRPKDLHALTSMIGALSESHGALAMRGGGRSRLCASWWIAVMRNPV</sequence>
<keyword evidence="2" id="KW-1185">Reference proteome</keyword>
<reference evidence="1 2" key="1">
    <citation type="submission" date="2021-06" db="EMBL/GenBank/DDBJ databases">
        <authorList>
            <person name="Palmer J.M."/>
        </authorList>
    </citation>
    <scope>NUCLEOTIDE SEQUENCE [LARGE SCALE GENOMIC DNA]</scope>
    <source>
        <strain evidence="1 2">GA_2019</strain>
        <tissue evidence="1">Muscle</tissue>
    </source>
</reference>
<gene>
    <name evidence="1" type="ORF">GOODEAATRI_023039</name>
</gene>
<dbReference type="Proteomes" id="UP001476798">
    <property type="component" value="Unassembled WGS sequence"/>
</dbReference>
<organism evidence="1 2">
    <name type="scientific">Goodea atripinnis</name>
    <dbReference type="NCBI Taxonomy" id="208336"/>
    <lineage>
        <taxon>Eukaryota</taxon>
        <taxon>Metazoa</taxon>
        <taxon>Chordata</taxon>
        <taxon>Craniata</taxon>
        <taxon>Vertebrata</taxon>
        <taxon>Euteleostomi</taxon>
        <taxon>Actinopterygii</taxon>
        <taxon>Neopterygii</taxon>
        <taxon>Teleostei</taxon>
        <taxon>Neoteleostei</taxon>
        <taxon>Acanthomorphata</taxon>
        <taxon>Ovalentaria</taxon>
        <taxon>Atherinomorphae</taxon>
        <taxon>Cyprinodontiformes</taxon>
        <taxon>Goodeidae</taxon>
        <taxon>Goodea</taxon>
    </lineage>
</organism>
<comment type="caution">
    <text evidence="1">The sequence shown here is derived from an EMBL/GenBank/DDBJ whole genome shotgun (WGS) entry which is preliminary data.</text>
</comment>
<protein>
    <submittedName>
        <fullName evidence="1">Uncharacterized protein</fullName>
    </submittedName>
</protein>
<evidence type="ECO:0000313" key="1">
    <source>
        <dbReference type="EMBL" id="MEQ2169232.1"/>
    </source>
</evidence>
<dbReference type="EMBL" id="JAHRIO010032413">
    <property type="protein sequence ID" value="MEQ2169232.1"/>
    <property type="molecule type" value="Genomic_DNA"/>
</dbReference>
<proteinExistence type="predicted"/>
<accession>A0ABV0NCX4</accession>
<name>A0ABV0NCX4_9TELE</name>